<proteinExistence type="predicted"/>
<evidence type="ECO:0000313" key="3">
    <source>
        <dbReference type="Proteomes" id="UP000249842"/>
    </source>
</evidence>
<sequence>MTRAVLAAAAALLAAFAAAQATAQPAAPAPVTTVTTVGANLNISPKRVTFDRSRRSATVYIYNQGSAPATFDIALVDRAMLPDGQIVTVEDAAAKPDSKTVADQVKSAKAMLQVSPRRATLAPGQGQTIRLRVASVPDGASGEYRSHLTITTIPPADVGLTAEQAAAGQPNELRFQINSVFGLSIPAIVRMGDLDVRAGIENARVEYADVSLDGKSPPRRTAIMVFDLVRQGSNSLFGNIEIRPVGQRRGDPIGVARGVGVYTEIARRTVRVPLSSAPPAGTKLEITFTDDDTSPGKLLAKQAP</sequence>
<feature type="chain" id="PRO_5016408852" description="Molecular chaperone" evidence="1">
    <location>
        <begin position="24"/>
        <end position="304"/>
    </location>
</feature>
<keyword evidence="1" id="KW-0732">Signal</keyword>
<dbReference type="EMBL" id="QFYP01000001">
    <property type="protein sequence ID" value="RAK61424.1"/>
    <property type="molecule type" value="Genomic_DNA"/>
</dbReference>
<dbReference type="RefSeq" id="WP_111458715.1">
    <property type="nucleotide sequence ID" value="NZ_QFYP01000001.1"/>
</dbReference>
<dbReference type="OrthoDB" id="6658153at2"/>
<dbReference type="Gene3D" id="2.60.40.10">
    <property type="entry name" value="Immunoglobulins"/>
    <property type="match status" value="1"/>
</dbReference>
<name>A0A328B6D2_9CAUL</name>
<feature type="signal peptide" evidence="1">
    <location>
        <begin position="1"/>
        <end position="23"/>
    </location>
</feature>
<gene>
    <name evidence="2" type="ORF">DJ021_17250</name>
</gene>
<evidence type="ECO:0000256" key="1">
    <source>
        <dbReference type="SAM" id="SignalP"/>
    </source>
</evidence>
<dbReference type="AlphaFoldDB" id="A0A328B6D2"/>
<reference evidence="3" key="1">
    <citation type="submission" date="2018-05" db="EMBL/GenBank/DDBJ databases">
        <authorList>
            <person name="Li X."/>
        </authorList>
    </citation>
    <scope>NUCLEOTIDE SEQUENCE [LARGE SCALE GENOMIC DNA]</scope>
    <source>
        <strain evidence="3">HKS-05</strain>
    </source>
</reference>
<dbReference type="Proteomes" id="UP000249842">
    <property type="component" value="Unassembled WGS sequence"/>
</dbReference>
<organism evidence="2 3">
    <name type="scientific">Phenylobacterium hankyongense</name>
    <dbReference type="NCBI Taxonomy" id="1813876"/>
    <lineage>
        <taxon>Bacteria</taxon>
        <taxon>Pseudomonadati</taxon>
        <taxon>Pseudomonadota</taxon>
        <taxon>Alphaproteobacteria</taxon>
        <taxon>Caulobacterales</taxon>
        <taxon>Caulobacteraceae</taxon>
        <taxon>Phenylobacterium</taxon>
    </lineage>
</organism>
<evidence type="ECO:0008006" key="4">
    <source>
        <dbReference type="Google" id="ProtNLM"/>
    </source>
</evidence>
<protein>
    <recommendedName>
        <fullName evidence="4">Molecular chaperone</fullName>
    </recommendedName>
</protein>
<keyword evidence="3" id="KW-1185">Reference proteome</keyword>
<accession>A0A328B6D2</accession>
<dbReference type="SUPFAM" id="SSF49354">
    <property type="entry name" value="PapD-like"/>
    <property type="match status" value="1"/>
</dbReference>
<comment type="caution">
    <text evidence="2">The sequence shown here is derived from an EMBL/GenBank/DDBJ whole genome shotgun (WGS) entry which is preliminary data.</text>
</comment>
<dbReference type="InterPro" id="IPR008962">
    <property type="entry name" value="PapD-like_sf"/>
</dbReference>
<evidence type="ECO:0000313" key="2">
    <source>
        <dbReference type="EMBL" id="RAK61424.1"/>
    </source>
</evidence>
<dbReference type="InterPro" id="IPR013783">
    <property type="entry name" value="Ig-like_fold"/>
</dbReference>